<protein>
    <recommendedName>
        <fullName evidence="6">Probable membrane transporter protein</fullName>
    </recommendedName>
</protein>
<feature type="transmembrane region" description="Helical" evidence="6">
    <location>
        <begin position="97"/>
        <end position="116"/>
    </location>
</feature>
<feature type="transmembrane region" description="Helical" evidence="6">
    <location>
        <begin position="222"/>
        <end position="242"/>
    </location>
</feature>
<feature type="transmembrane region" description="Helical" evidence="6">
    <location>
        <begin position="69"/>
        <end position="91"/>
    </location>
</feature>
<dbReference type="AlphaFoldDB" id="A0A6G7YGT9"/>
<keyword evidence="8" id="KW-1185">Reference proteome</keyword>
<name>A0A6G7YGT9_9ACTN</name>
<feature type="transmembrane region" description="Helical" evidence="6">
    <location>
        <begin position="163"/>
        <end position="187"/>
    </location>
</feature>
<dbReference type="EMBL" id="CP049866">
    <property type="protein sequence ID" value="QIK75949.1"/>
    <property type="molecule type" value="Genomic_DNA"/>
</dbReference>
<evidence type="ECO:0000256" key="4">
    <source>
        <dbReference type="ARBA" id="ARBA00022989"/>
    </source>
</evidence>
<gene>
    <name evidence="7" type="ORF">G7071_11340</name>
</gene>
<keyword evidence="6" id="KW-1003">Cell membrane</keyword>
<accession>A0A6G7YGT9</accession>
<dbReference type="InterPro" id="IPR002781">
    <property type="entry name" value="TM_pro_TauE-like"/>
</dbReference>
<keyword evidence="3 6" id="KW-0812">Transmembrane</keyword>
<dbReference type="RefSeq" id="WP_166318705.1">
    <property type="nucleotide sequence ID" value="NZ_CP049866.1"/>
</dbReference>
<evidence type="ECO:0000256" key="5">
    <source>
        <dbReference type="ARBA" id="ARBA00023136"/>
    </source>
</evidence>
<dbReference type="KEGG" id="npi:G7071_11340"/>
<keyword evidence="4 6" id="KW-1133">Transmembrane helix</keyword>
<dbReference type="InterPro" id="IPR051598">
    <property type="entry name" value="TSUP/Inactive_protease-like"/>
</dbReference>
<dbReference type="GO" id="GO:0005886">
    <property type="term" value="C:plasma membrane"/>
    <property type="evidence" value="ECO:0007669"/>
    <property type="project" value="UniProtKB-SubCell"/>
</dbReference>
<dbReference type="Pfam" id="PF01925">
    <property type="entry name" value="TauE"/>
    <property type="match status" value="1"/>
</dbReference>
<feature type="transmembrane region" description="Helical" evidence="6">
    <location>
        <begin position="254"/>
        <end position="274"/>
    </location>
</feature>
<comment type="similarity">
    <text evidence="2 6">Belongs to the 4-toluene sulfonate uptake permease (TSUP) (TC 2.A.102) family.</text>
</comment>
<evidence type="ECO:0000256" key="3">
    <source>
        <dbReference type="ARBA" id="ARBA00022692"/>
    </source>
</evidence>
<evidence type="ECO:0000313" key="8">
    <source>
        <dbReference type="Proteomes" id="UP000502035"/>
    </source>
</evidence>
<dbReference type="Proteomes" id="UP000502035">
    <property type="component" value="Chromosome"/>
</dbReference>
<evidence type="ECO:0000256" key="1">
    <source>
        <dbReference type="ARBA" id="ARBA00004141"/>
    </source>
</evidence>
<keyword evidence="5 6" id="KW-0472">Membrane</keyword>
<proteinExistence type="inferred from homology"/>
<evidence type="ECO:0000256" key="2">
    <source>
        <dbReference type="ARBA" id="ARBA00009142"/>
    </source>
</evidence>
<reference evidence="7 8" key="1">
    <citation type="submission" date="2020-03" db="EMBL/GenBank/DDBJ databases">
        <title>Nocardioides sp. nov., isolated from fish.</title>
        <authorList>
            <person name="Hyun D.-W."/>
            <person name="Bae J.-W."/>
        </authorList>
    </citation>
    <scope>NUCLEOTIDE SEQUENCE [LARGE SCALE GENOMIC DNA]</scope>
    <source>
        <strain evidence="7 8">HDW12A</strain>
    </source>
</reference>
<dbReference type="PANTHER" id="PTHR43701:SF2">
    <property type="entry name" value="MEMBRANE TRANSPORTER PROTEIN YJNA-RELATED"/>
    <property type="match status" value="1"/>
</dbReference>
<evidence type="ECO:0000313" key="7">
    <source>
        <dbReference type="EMBL" id="QIK75949.1"/>
    </source>
</evidence>
<feature type="transmembrane region" description="Helical" evidence="6">
    <location>
        <begin position="45"/>
        <end position="62"/>
    </location>
</feature>
<dbReference type="PANTHER" id="PTHR43701">
    <property type="entry name" value="MEMBRANE TRANSPORTER PROTEIN MJ0441-RELATED"/>
    <property type="match status" value="1"/>
</dbReference>
<evidence type="ECO:0000256" key="6">
    <source>
        <dbReference type="RuleBase" id="RU363041"/>
    </source>
</evidence>
<organism evidence="7 8">
    <name type="scientific">Nocardioides piscis</name>
    <dbReference type="NCBI Taxonomy" id="2714938"/>
    <lineage>
        <taxon>Bacteria</taxon>
        <taxon>Bacillati</taxon>
        <taxon>Actinomycetota</taxon>
        <taxon>Actinomycetes</taxon>
        <taxon>Propionibacteriales</taxon>
        <taxon>Nocardioidaceae</taxon>
        <taxon>Nocardioides</taxon>
    </lineage>
</organism>
<comment type="subcellular location">
    <subcellularLocation>
        <location evidence="6">Cell membrane</location>
        <topology evidence="6">Multi-pass membrane protein</topology>
    </subcellularLocation>
    <subcellularLocation>
        <location evidence="1">Membrane</location>
        <topology evidence="1">Multi-pass membrane protein</topology>
    </subcellularLocation>
</comment>
<sequence>MTLLLALVAGALIGLSLGALGGGGSILAVPVLVYALGQGAAQATTGSLVVVGVTSLVGAVAAHRAGNVLLARGVTFGAVATGGAIAGARASTVVSETVLLAAFAVLMLMVGTLLAVRQWQGRGASQDGLHARRPSLDDPIITFSPRFACQCPRALKVLITATLVGLLTGFLGVGGGFLVVPALLVALALPMEYAAGTSLVVITITSGVALIARAGSGVAPDWWPVVALTAAAAIAAVIGARLADRADTRRLSAAFTGLVLVVAAFTAAQALPALI</sequence>